<protein>
    <recommendedName>
        <fullName evidence="4 10">Vacuolar-sorting protein SNF8</fullName>
    </recommendedName>
</protein>
<dbReference type="FunFam" id="1.10.10.10:FF:000397">
    <property type="entry name" value="Vacuolar-sorting protein SNF8"/>
    <property type="match status" value="1"/>
</dbReference>
<dbReference type="PANTHER" id="PTHR12806">
    <property type="entry name" value="EAP30 SUBUNIT OF ELL COMPLEX"/>
    <property type="match status" value="1"/>
</dbReference>
<dbReference type="Gene3D" id="6.10.140.180">
    <property type="match status" value="1"/>
</dbReference>
<dbReference type="Proteomes" id="UP000030758">
    <property type="component" value="Unassembled WGS sequence"/>
</dbReference>
<comment type="similarity">
    <text evidence="3 10">Belongs to the SNF8 family.</text>
</comment>
<evidence type="ECO:0000256" key="3">
    <source>
        <dbReference type="ARBA" id="ARBA00009834"/>
    </source>
</evidence>
<evidence type="ECO:0000256" key="6">
    <source>
        <dbReference type="ARBA" id="ARBA00022490"/>
    </source>
</evidence>
<evidence type="ECO:0000256" key="8">
    <source>
        <dbReference type="ARBA" id="ARBA00022927"/>
    </source>
</evidence>
<evidence type="ECO:0000256" key="10">
    <source>
        <dbReference type="PIRNR" id="PIRNR017215"/>
    </source>
</evidence>
<evidence type="ECO:0000256" key="9">
    <source>
        <dbReference type="ARBA" id="ARBA00023136"/>
    </source>
</evidence>
<keyword evidence="6" id="KW-0963">Cytoplasm</keyword>
<dbReference type="Pfam" id="PF04157">
    <property type="entry name" value="EAP30"/>
    <property type="match status" value="1"/>
</dbReference>
<organism evidence="11">
    <name type="scientific">Trichuris suis</name>
    <name type="common">pig whipworm</name>
    <dbReference type="NCBI Taxonomy" id="68888"/>
    <lineage>
        <taxon>Eukaryota</taxon>
        <taxon>Metazoa</taxon>
        <taxon>Ecdysozoa</taxon>
        <taxon>Nematoda</taxon>
        <taxon>Enoplea</taxon>
        <taxon>Dorylaimia</taxon>
        <taxon>Trichinellida</taxon>
        <taxon>Trichuridae</taxon>
        <taxon>Trichuris</taxon>
    </lineage>
</organism>
<dbReference type="AlphaFoldDB" id="A0A085NPK5"/>
<comment type="subcellular location">
    <subcellularLocation>
        <location evidence="2">Cytoplasm</location>
    </subcellularLocation>
    <subcellularLocation>
        <location evidence="1">Endosome membrane</location>
        <topology evidence="1">Peripheral membrane protein</topology>
    </subcellularLocation>
</comment>
<dbReference type="InterPro" id="IPR036388">
    <property type="entry name" value="WH-like_DNA-bd_sf"/>
</dbReference>
<dbReference type="InterPro" id="IPR036390">
    <property type="entry name" value="WH_DNA-bd_sf"/>
</dbReference>
<evidence type="ECO:0000256" key="2">
    <source>
        <dbReference type="ARBA" id="ARBA00004496"/>
    </source>
</evidence>
<comment type="function">
    <text evidence="10">Component of the endosomal sorting complex required for transport II (ESCRT-II), which is required for multivesicular body (MVB) formation and sorting of endosomal cargo proteins into MVBs.</text>
</comment>
<evidence type="ECO:0000313" key="11">
    <source>
        <dbReference type="EMBL" id="KFD71401.1"/>
    </source>
</evidence>
<keyword evidence="7" id="KW-0967">Endosome</keyword>
<dbReference type="InterPro" id="IPR040608">
    <property type="entry name" value="Snf8/Vps36"/>
</dbReference>
<sequence length="248" mass="27996">MRRSVGVGAIQRKKEVEVKFKEKGTNIASENLRELSVQMEVFRKRLETFAAKFHKDIRKDPVFRKQFLDMCASIGVDPLASSKGFWSTKLNFGNFYYELAVQMIEVFMATSQTTGGIITIDELRAKVMKSRGSASKDEITRDDILKAARSMKALGPGFTVTKFGDDYLVHSIPKEINSDHSSVLALAKENGYLTVEDIVEHLSWTTYRAQSVLEHFIAEGMAWLDEQNGERSPAYWFPAFFTGVPDSS</sequence>
<proteinExistence type="inferred from homology"/>
<dbReference type="GO" id="GO:0043328">
    <property type="term" value="P:protein transport to vacuole involved in ubiquitin-dependent protein catabolic process via the multivesicular body sorting pathway"/>
    <property type="evidence" value="ECO:0007669"/>
    <property type="project" value="TreeGrafter"/>
</dbReference>
<accession>A0A085NPK5</accession>
<dbReference type="GO" id="GO:0000814">
    <property type="term" value="C:ESCRT II complex"/>
    <property type="evidence" value="ECO:0007669"/>
    <property type="project" value="UniProtKB-UniRule"/>
</dbReference>
<name>A0A085NPK5_9BILA</name>
<evidence type="ECO:0000256" key="4">
    <source>
        <dbReference type="ARBA" id="ARBA00017052"/>
    </source>
</evidence>
<evidence type="ECO:0000256" key="1">
    <source>
        <dbReference type="ARBA" id="ARBA00004481"/>
    </source>
</evidence>
<dbReference type="Gene3D" id="1.10.10.10">
    <property type="entry name" value="Winged helix-like DNA-binding domain superfamily/Winged helix DNA-binding domain"/>
    <property type="match status" value="2"/>
</dbReference>
<dbReference type="PANTHER" id="PTHR12806:SF0">
    <property type="entry name" value="VACUOLAR-SORTING PROTEIN SNF8"/>
    <property type="match status" value="1"/>
</dbReference>
<reference evidence="11" key="1">
    <citation type="journal article" date="2014" name="Nat. Genet.">
        <title>Genome and transcriptome of the porcine whipworm Trichuris suis.</title>
        <authorList>
            <person name="Jex A.R."/>
            <person name="Nejsum P."/>
            <person name="Schwarz E.M."/>
            <person name="Hu L."/>
            <person name="Young N.D."/>
            <person name="Hall R.S."/>
            <person name="Korhonen P.K."/>
            <person name="Liao S."/>
            <person name="Thamsborg S."/>
            <person name="Xia J."/>
            <person name="Xu P."/>
            <person name="Wang S."/>
            <person name="Scheerlinck J.P."/>
            <person name="Hofmann A."/>
            <person name="Sternberg P.W."/>
            <person name="Wang J."/>
            <person name="Gasser R.B."/>
        </authorList>
    </citation>
    <scope>NUCLEOTIDE SEQUENCE [LARGE SCALE GENOMIC DNA]</scope>
    <source>
        <strain evidence="11">DCEP-RM93F</strain>
    </source>
</reference>
<evidence type="ECO:0000256" key="5">
    <source>
        <dbReference type="ARBA" id="ARBA00022448"/>
    </source>
</evidence>
<dbReference type="EMBL" id="KL367482">
    <property type="protein sequence ID" value="KFD71401.1"/>
    <property type="molecule type" value="Genomic_DNA"/>
</dbReference>
<gene>
    <name evidence="11" type="ORF">M514_07117</name>
</gene>
<dbReference type="PIRSF" id="PIRSF017215">
    <property type="entry name" value="ESCRT2_Vps22"/>
    <property type="match status" value="1"/>
</dbReference>
<keyword evidence="8 10" id="KW-0653">Protein transport</keyword>
<keyword evidence="5 10" id="KW-0813">Transport</keyword>
<evidence type="ECO:0000256" key="7">
    <source>
        <dbReference type="ARBA" id="ARBA00022753"/>
    </source>
</evidence>
<keyword evidence="9" id="KW-0472">Membrane</keyword>
<dbReference type="InterPro" id="IPR016689">
    <property type="entry name" value="ESCRT-2_cplx_Snf8"/>
</dbReference>
<comment type="subunit">
    <text evidence="10">Component of the endosomal sorting complex required for transport II (ESCRT-II).</text>
</comment>
<dbReference type="SUPFAM" id="SSF46785">
    <property type="entry name" value="Winged helix' DNA-binding domain"/>
    <property type="match status" value="2"/>
</dbReference>